<organism evidence="1 2">
    <name type="scientific">Nephila pilipes</name>
    <name type="common">Giant wood spider</name>
    <name type="synonym">Nephila maculata</name>
    <dbReference type="NCBI Taxonomy" id="299642"/>
    <lineage>
        <taxon>Eukaryota</taxon>
        <taxon>Metazoa</taxon>
        <taxon>Ecdysozoa</taxon>
        <taxon>Arthropoda</taxon>
        <taxon>Chelicerata</taxon>
        <taxon>Arachnida</taxon>
        <taxon>Araneae</taxon>
        <taxon>Araneomorphae</taxon>
        <taxon>Entelegynae</taxon>
        <taxon>Araneoidea</taxon>
        <taxon>Nephilidae</taxon>
        <taxon>Nephila</taxon>
    </lineage>
</organism>
<keyword evidence="2" id="KW-1185">Reference proteome</keyword>
<name>A0A8X6NJB2_NEPPI</name>
<reference evidence="1" key="1">
    <citation type="submission" date="2020-08" db="EMBL/GenBank/DDBJ databases">
        <title>Multicomponent nature underlies the extraordinary mechanical properties of spider dragline silk.</title>
        <authorList>
            <person name="Kono N."/>
            <person name="Nakamura H."/>
            <person name="Mori M."/>
            <person name="Yoshida Y."/>
            <person name="Ohtoshi R."/>
            <person name="Malay A.D."/>
            <person name="Moran D.A.P."/>
            <person name="Tomita M."/>
            <person name="Numata K."/>
            <person name="Arakawa K."/>
        </authorList>
    </citation>
    <scope>NUCLEOTIDE SEQUENCE</scope>
</reference>
<gene>
    <name evidence="1" type="ORF">NPIL_123671</name>
</gene>
<dbReference type="Proteomes" id="UP000887013">
    <property type="component" value="Unassembled WGS sequence"/>
</dbReference>
<dbReference type="EMBL" id="BMAW01058692">
    <property type="protein sequence ID" value="GFT17594.1"/>
    <property type="molecule type" value="Genomic_DNA"/>
</dbReference>
<dbReference type="AlphaFoldDB" id="A0A8X6NJB2"/>
<sequence length="113" mass="12809">MFWVHSQRSCNLLIRIRNCPVADARNDNEIFKFKYTDAFYTKISHSNELQVLQMNATQVSPNCLSGEYASLVSSSIFAIGIPSSRDDARADLPSDEVFQLPYHVLRGQTDTVH</sequence>
<evidence type="ECO:0000313" key="1">
    <source>
        <dbReference type="EMBL" id="GFT17594.1"/>
    </source>
</evidence>
<evidence type="ECO:0000313" key="2">
    <source>
        <dbReference type="Proteomes" id="UP000887013"/>
    </source>
</evidence>
<protein>
    <submittedName>
        <fullName evidence="1">Uncharacterized protein</fullName>
    </submittedName>
</protein>
<proteinExistence type="predicted"/>
<comment type="caution">
    <text evidence="1">The sequence shown here is derived from an EMBL/GenBank/DDBJ whole genome shotgun (WGS) entry which is preliminary data.</text>
</comment>
<accession>A0A8X6NJB2</accession>